<protein>
    <submittedName>
        <fullName evidence="6">DNA-binding transcriptional regulator, FadR family</fullName>
    </submittedName>
</protein>
<feature type="compositionally biased region" description="Low complexity" evidence="4">
    <location>
        <begin position="20"/>
        <end position="32"/>
    </location>
</feature>
<dbReference type="InterPro" id="IPR036390">
    <property type="entry name" value="WH_DNA-bd_sf"/>
</dbReference>
<dbReference type="EMBL" id="FOGO01000002">
    <property type="protein sequence ID" value="SER51310.1"/>
    <property type="molecule type" value="Genomic_DNA"/>
</dbReference>
<dbReference type="PROSITE" id="PS50949">
    <property type="entry name" value="HTH_GNTR"/>
    <property type="match status" value="1"/>
</dbReference>
<keyword evidence="3" id="KW-0804">Transcription</keyword>
<dbReference type="SMART" id="SM00895">
    <property type="entry name" value="FCD"/>
    <property type="match status" value="1"/>
</dbReference>
<dbReference type="Gene3D" id="1.10.10.10">
    <property type="entry name" value="Winged helix-like DNA-binding domain superfamily/Winged helix DNA-binding domain"/>
    <property type="match status" value="1"/>
</dbReference>
<dbReference type="Proteomes" id="UP000182841">
    <property type="component" value="Unassembled WGS sequence"/>
</dbReference>
<dbReference type="GO" id="GO:0003700">
    <property type="term" value="F:DNA-binding transcription factor activity"/>
    <property type="evidence" value="ECO:0007669"/>
    <property type="project" value="InterPro"/>
</dbReference>
<accession>A0A1H9PT62</accession>
<dbReference type="PANTHER" id="PTHR43537:SF44">
    <property type="entry name" value="GNTR FAMILY REGULATORY PROTEIN"/>
    <property type="match status" value="1"/>
</dbReference>
<dbReference type="SUPFAM" id="SSF48008">
    <property type="entry name" value="GntR ligand-binding domain-like"/>
    <property type="match status" value="1"/>
</dbReference>
<evidence type="ECO:0000256" key="3">
    <source>
        <dbReference type="ARBA" id="ARBA00023163"/>
    </source>
</evidence>
<dbReference type="SUPFAM" id="SSF46785">
    <property type="entry name" value="Winged helix' DNA-binding domain"/>
    <property type="match status" value="1"/>
</dbReference>
<dbReference type="InterPro" id="IPR000524">
    <property type="entry name" value="Tscrpt_reg_HTH_GntR"/>
</dbReference>
<evidence type="ECO:0000259" key="5">
    <source>
        <dbReference type="PROSITE" id="PS50949"/>
    </source>
</evidence>
<keyword evidence="1" id="KW-0805">Transcription regulation</keyword>
<dbReference type="STRING" id="943816.AN217_02025"/>
<dbReference type="Gene3D" id="1.20.120.530">
    <property type="entry name" value="GntR ligand-binding domain-like"/>
    <property type="match status" value="1"/>
</dbReference>
<dbReference type="Pfam" id="PF00392">
    <property type="entry name" value="GntR"/>
    <property type="match status" value="1"/>
</dbReference>
<feature type="region of interest" description="Disordered" evidence="4">
    <location>
        <begin position="1"/>
        <end position="87"/>
    </location>
</feature>
<reference evidence="7" key="1">
    <citation type="submission" date="2016-10" db="EMBL/GenBank/DDBJ databases">
        <authorList>
            <person name="Varghese N."/>
            <person name="Submissions S."/>
        </authorList>
    </citation>
    <scope>NUCLEOTIDE SEQUENCE [LARGE SCALE GENOMIC DNA]</scope>
    <source>
        <strain evidence="7">CGMCC 4.6825</strain>
    </source>
</reference>
<evidence type="ECO:0000313" key="6">
    <source>
        <dbReference type="EMBL" id="SER51310.1"/>
    </source>
</evidence>
<evidence type="ECO:0000256" key="4">
    <source>
        <dbReference type="SAM" id="MobiDB-lite"/>
    </source>
</evidence>
<name>A0A1H9PT62_9ACTN</name>
<evidence type="ECO:0000256" key="1">
    <source>
        <dbReference type="ARBA" id="ARBA00023015"/>
    </source>
</evidence>
<evidence type="ECO:0000313" key="7">
    <source>
        <dbReference type="Proteomes" id="UP000182841"/>
    </source>
</evidence>
<gene>
    <name evidence="6" type="ORF">SAMN05421870_102229</name>
</gene>
<keyword evidence="2 6" id="KW-0238">DNA-binding</keyword>
<sequence>MTSQDDGADRENGPVGPHRAAAADTTHAAPGPDRGDGADGPDGADGADGADGPDGPDGPDGADGSDAAGPDDAVGADGAKRGRGVRRERGLHARMLASLGPAITAGAYPPGTVLLTEELAARYEVSRTVAREAVRVLESMHLVESRRRVGVTVLPTEQWNVYDPQVITWRLAGADQGRQLRSLTVLRSAVEPVAARLAAEQATPEECAALTEHALGMVATSRGRQLDNYLVHDIAFHRAVLRASRNEMFARLGDVVAAVLTGRTRHEVMFSDPRQEAVTLHVQVAEAVREGDGARAESVMRTITEDAMAELDVLAP</sequence>
<dbReference type="AlphaFoldDB" id="A0A1H9PT62"/>
<dbReference type="PANTHER" id="PTHR43537">
    <property type="entry name" value="TRANSCRIPTIONAL REGULATOR, GNTR FAMILY"/>
    <property type="match status" value="1"/>
</dbReference>
<dbReference type="SMART" id="SM00345">
    <property type="entry name" value="HTH_GNTR"/>
    <property type="match status" value="1"/>
</dbReference>
<dbReference type="InterPro" id="IPR036388">
    <property type="entry name" value="WH-like_DNA-bd_sf"/>
</dbReference>
<proteinExistence type="predicted"/>
<feature type="domain" description="HTH gntR-type" evidence="5">
    <location>
        <begin position="89"/>
        <end position="156"/>
    </location>
</feature>
<dbReference type="Pfam" id="PF07729">
    <property type="entry name" value="FCD"/>
    <property type="match status" value="1"/>
</dbReference>
<dbReference type="GO" id="GO:0003677">
    <property type="term" value="F:DNA binding"/>
    <property type="evidence" value="ECO:0007669"/>
    <property type="project" value="UniProtKB-KW"/>
</dbReference>
<feature type="compositionally biased region" description="Low complexity" evidence="4">
    <location>
        <begin position="62"/>
        <end position="77"/>
    </location>
</feature>
<evidence type="ECO:0000256" key="2">
    <source>
        <dbReference type="ARBA" id="ARBA00023125"/>
    </source>
</evidence>
<organism evidence="6 7">
    <name type="scientific">Streptomyces qinglanensis</name>
    <dbReference type="NCBI Taxonomy" id="943816"/>
    <lineage>
        <taxon>Bacteria</taxon>
        <taxon>Bacillati</taxon>
        <taxon>Actinomycetota</taxon>
        <taxon>Actinomycetes</taxon>
        <taxon>Kitasatosporales</taxon>
        <taxon>Streptomycetaceae</taxon>
        <taxon>Streptomyces</taxon>
    </lineage>
</organism>
<dbReference type="InterPro" id="IPR008920">
    <property type="entry name" value="TF_FadR/GntR_C"/>
</dbReference>
<keyword evidence="7" id="KW-1185">Reference proteome</keyword>
<dbReference type="CDD" id="cd07377">
    <property type="entry name" value="WHTH_GntR"/>
    <property type="match status" value="1"/>
</dbReference>
<dbReference type="InterPro" id="IPR011711">
    <property type="entry name" value="GntR_C"/>
</dbReference>